<keyword evidence="7" id="KW-0520">NAD</keyword>
<feature type="transmembrane region" description="Helical" evidence="11">
    <location>
        <begin position="60"/>
        <end position="84"/>
    </location>
</feature>
<evidence type="ECO:0000313" key="12">
    <source>
        <dbReference type="EMBL" id="CDR98458.1"/>
    </source>
</evidence>
<evidence type="ECO:0000256" key="1">
    <source>
        <dbReference type="ARBA" id="ARBA00004141"/>
    </source>
</evidence>
<name>A0A068WAY3_THEOI</name>
<dbReference type="Gene3D" id="1.10.287.3510">
    <property type="match status" value="1"/>
</dbReference>
<evidence type="ECO:0000256" key="7">
    <source>
        <dbReference type="ARBA" id="ARBA00023027"/>
    </source>
</evidence>
<reference evidence="12" key="1">
    <citation type="submission" date="2014-05" db="EMBL/GenBank/DDBJ databases">
        <authorList>
            <person name="Gan H."/>
        </authorList>
    </citation>
    <scope>NUCLEOTIDE SEQUENCE</scope>
</reference>
<evidence type="ECO:0000256" key="2">
    <source>
        <dbReference type="ARBA" id="ARBA00010519"/>
    </source>
</evidence>
<evidence type="ECO:0000256" key="6">
    <source>
        <dbReference type="ARBA" id="ARBA00022989"/>
    </source>
</evidence>
<evidence type="ECO:0000256" key="10">
    <source>
        <dbReference type="ARBA" id="ARBA00049551"/>
    </source>
</evidence>
<proteinExistence type="inferred from homology"/>
<sequence length="100" mass="11070">MMMLNSGYVFIPLTLVGCGGWVFTSKCKHLLNTLLSLEFIMLGIFFVLSNCLSVSGNEMYFVLFFLSMVACEGALGLSLLVSIVRTHGNDHYNSFSILQC</sequence>
<dbReference type="GO" id="GO:0016020">
    <property type="term" value="C:membrane"/>
    <property type="evidence" value="ECO:0007669"/>
    <property type="project" value="UniProtKB-SubCell"/>
</dbReference>
<comment type="subcellular location">
    <subcellularLocation>
        <location evidence="1">Membrane</location>
        <topology evidence="1">Multi-pass membrane protein</topology>
    </subcellularLocation>
</comment>
<accession>A0A068WAY3</accession>
<keyword evidence="6 11" id="KW-1133">Transmembrane helix</keyword>
<organism evidence="12">
    <name type="scientific">Thenus orientalis</name>
    <name type="common">Flathead lobster</name>
    <name type="synonym">Scyllarus orientalis</name>
    <dbReference type="NCBI Taxonomy" id="57071"/>
    <lineage>
        <taxon>Eukaryota</taxon>
        <taxon>Metazoa</taxon>
        <taxon>Ecdysozoa</taxon>
        <taxon>Arthropoda</taxon>
        <taxon>Crustacea</taxon>
        <taxon>Multicrustacea</taxon>
        <taxon>Malacostraca</taxon>
        <taxon>Eumalacostraca</taxon>
        <taxon>Eucarida</taxon>
        <taxon>Decapoda</taxon>
        <taxon>Pleocyemata</taxon>
        <taxon>Achelata</taxon>
        <taxon>Palinuroidea</taxon>
        <taxon>Scyllaridae</taxon>
        <taxon>Thenus</taxon>
    </lineage>
</organism>
<comment type="similarity">
    <text evidence="2">Belongs to the complex I subunit 4L family.</text>
</comment>
<dbReference type="EMBL" id="LK391947">
    <property type="protein sequence ID" value="CDR98458.1"/>
    <property type="molecule type" value="Genomic_DNA"/>
</dbReference>
<dbReference type="Pfam" id="PF00420">
    <property type="entry name" value="Oxidored_q2"/>
    <property type="match status" value="1"/>
</dbReference>
<dbReference type="AlphaFoldDB" id="A0A068WAY3"/>
<dbReference type="InterPro" id="IPR039428">
    <property type="entry name" value="NUOK/Mnh_C1-like"/>
</dbReference>
<evidence type="ECO:0000256" key="8">
    <source>
        <dbReference type="ARBA" id="ARBA00023136"/>
    </source>
</evidence>
<reference evidence="12" key="2">
    <citation type="submission" date="2014-06" db="EMBL/GenBank/DDBJ databases">
        <title>Complete mitochondrial genome of Thenus orientalis.</title>
        <authorList>
            <person name="Gan H.M."/>
            <person name="Tan M.H."/>
            <person name="Austin C.M."/>
        </authorList>
    </citation>
    <scope>NUCLEOTIDE SEQUENCE</scope>
</reference>
<evidence type="ECO:0000256" key="4">
    <source>
        <dbReference type="ARBA" id="ARBA00022692"/>
    </source>
</evidence>
<comment type="catalytic activity">
    <reaction evidence="10">
        <text>a ubiquinone + NADH + 5 H(+)(in) = a ubiquinol + NAD(+) + 4 H(+)(out)</text>
        <dbReference type="Rhea" id="RHEA:29091"/>
        <dbReference type="Rhea" id="RHEA-COMP:9565"/>
        <dbReference type="Rhea" id="RHEA-COMP:9566"/>
        <dbReference type="ChEBI" id="CHEBI:15378"/>
        <dbReference type="ChEBI" id="CHEBI:16389"/>
        <dbReference type="ChEBI" id="CHEBI:17976"/>
        <dbReference type="ChEBI" id="CHEBI:57540"/>
        <dbReference type="ChEBI" id="CHEBI:57945"/>
        <dbReference type="EC" id="7.1.1.2"/>
    </reaction>
</comment>
<evidence type="ECO:0000256" key="11">
    <source>
        <dbReference type="SAM" id="Phobius"/>
    </source>
</evidence>
<keyword evidence="5" id="KW-1278">Translocase</keyword>
<dbReference type="GO" id="GO:0008137">
    <property type="term" value="F:NADH dehydrogenase (ubiquinone) activity"/>
    <property type="evidence" value="ECO:0007669"/>
    <property type="project" value="UniProtKB-EC"/>
</dbReference>
<keyword evidence="8 11" id="KW-0472">Membrane</keyword>
<evidence type="ECO:0000256" key="9">
    <source>
        <dbReference type="ARBA" id="ARBA00031586"/>
    </source>
</evidence>
<feature type="transmembrane region" description="Helical" evidence="11">
    <location>
        <begin position="6"/>
        <end position="23"/>
    </location>
</feature>
<protein>
    <recommendedName>
        <fullName evidence="3">NADH-ubiquinone oxidoreductase chain 4L</fullName>
    </recommendedName>
    <alternativeName>
        <fullName evidence="9">NADH dehydrogenase subunit 4L</fullName>
    </alternativeName>
</protein>
<keyword evidence="4 11" id="KW-0812">Transmembrane</keyword>
<keyword evidence="12" id="KW-0496">Mitochondrion</keyword>
<feature type="transmembrane region" description="Helical" evidence="11">
    <location>
        <begin position="30"/>
        <end position="48"/>
    </location>
</feature>
<evidence type="ECO:0000256" key="3">
    <source>
        <dbReference type="ARBA" id="ARBA00016612"/>
    </source>
</evidence>
<evidence type="ECO:0000256" key="5">
    <source>
        <dbReference type="ARBA" id="ARBA00022967"/>
    </source>
</evidence>
<gene>
    <name evidence="12" type="primary">nad4l</name>
</gene>
<geneLocation type="mitochondrion" evidence="12"/>